<feature type="region of interest" description="Disordered" evidence="1">
    <location>
        <begin position="260"/>
        <end position="326"/>
    </location>
</feature>
<proteinExistence type="predicted"/>
<name>A0AAQ3QAX5_9LILI</name>
<accession>A0AAQ3QAX5</accession>
<dbReference type="SMART" id="SM00271">
    <property type="entry name" value="DnaJ"/>
    <property type="match status" value="1"/>
</dbReference>
<feature type="domain" description="J" evidence="2">
    <location>
        <begin position="74"/>
        <end position="143"/>
    </location>
</feature>
<evidence type="ECO:0000256" key="1">
    <source>
        <dbReference type="SAM" id="MobiDB-lite"/>
    </source>
</evidence>
<evidence type="ECO:0000313" key="3">
    <source>
        <dbReference type="EMBL" id="WOL02776.1"/>
    </source>
</evidence>
<gene>
    <name evidence="3" type="ORF">Cni_G11495</name>
</gene>
<dbReference type="InterPro" id="IPR036869">
    <property type="entry name" value="J_dom_sf"/>
</dbReference>
<dbReference type="PANTHER" id="PTHR45496">
    <property type="entry name" value="CHAPERONE DNAJ-DOMAIN SUPERFAMILY PROTEIN"/>
    <property type="match status" value="1"/>
</dbReference>
<dbReference type="PROSITE" id="PS50076">
    <property type="entry name" value="DNAJ_2"/>
    <property type="match status" value="1"/>
</dbReference>
<feature type="compositionally biased region" description="Basic residues" evidence="1">
    <location>
        <begin position="302"/>
        <end position="316"/>
    </location>
</feature>
<protein>
    <recommendedName>
        <fullName evidence="2">J domain-containing protein</fullName>
    </recommendedName>
</protein>
<feature type="compositionally biased region" description="Low complexity" evidence="1">
    <location>
        <begin position="272"/>
        <end position="287"/>
    </location>
</feature>
<evidence type="ECO:0000313" key="4">
    <source>
        <dbReference type="Proteomes" id="UP001327560"/>
    </source>
</evidence>
<dbReference type="Proteomes" id="UP001327560">
    <property type="component" value="Chromosome 3"/>
</dbReference>
<dbReference type="InterPro" id="IPR001623">
    <property type="entry name" value="DnaJ_domain"/>
</dbReference>
<evidence type="ECO:0000259" key="2">
    <source>
        <dbReference type="PROSITE" id="PS50076"/>
    </source>
</evidence>
<dbReference type="EMBL" id="CP136892">
    <property type="protein sequence ID" value="WOL02776.1"/>
    <property type="molecule type" value="Genomic_DNA"/>
</dbReference>
<dbReference type="AlphaFoldDB" id="A0AAQ3QAX5"/>
<reference evidence="3 4" key="1">
    <citation type="submission" date="2023-10" db="EMBL/GenBank/DDBJ databases">
        <title>Chromosome-scale genome assembly provides insights into flower coloration mechanisms of Canna indica.</title>
        <authorList>
            <person name="Li C."/>
        </authorList>
    </citation>
    <scope>NUCLEOTIDE SEQUENCE [LARGE SCALE GENOMIC DNA]</scope>
    <source>
        <tissue evidence="3">Flower</tissue>
    </source>
</reference>
<dbReference type="InterPro" id="IPR053052">
    <property type="entry name" value="Imprinting_Balance_Reg"/>
</dbReference>
<dbReference type="CDD" id="cd06257">
    <property type="entry name" value="DnaJ"/>
    <property type="match status" value="1"/>
</dbReference>
<dbReference type="PROSITE" id="PS00636">
    <property type="entry name" value="DNAJ_1"/>
    <property type="match status" value="1"/>
</dbReference>
<dbReference type="PANTHER" id="PTHR45496:SF1">
    <property type="entry name" value="CHAPERONE DNAJ-DOMAIN SUPERFAMILY PROTEIN"/>
    <property type="match status" value="1"/>
</dbReference>
<dbReference type="Pfam" id="PF00226">
    <property type="entry name" value="DnaJ"/>
    <property type="match status" value="1"/>
</dbReference>
<dbReference type="Gene3D" id="1.10.287.110">
    <property type="entry name" value="DnaJ domain"/>
    <property type="match status" value="1"/>
</dbReference>
<dbReference type="SUPFAM" id="SSF46565">
    <property type="entry name" value="Chaperone J-domain"/>
    <property type="match status" value="1"/>
</dbReference>
<dbReference type="Pfam" id="PF23551">
    <property type="entry name" value="Zn_ribbon_20"/>
    <property type="match status" value="1"/>
</dbReference>
<dbReference type="InterPro" id="IPR056988">
    <property type="entry name" value="Zn_ribbon_pln"/>
</dbReference>
<sequence length="417" mass="45240">MDIGGRDGVGDGVAEGERWLAIAVRLLEVRDLIGCKRFAERAMEADPLLDGVDQVIAISDVLLAGRRRINNHVDWYGVLQLPPPSPTDPGDPAAIKRQYRRLALLVNPDRTSVSGADSAYRLVSDAYAVLSDPTKKSLFDAELHIANSTAGATATAAPISSSKPFHHSATTGNSFWTVCPSCCHVHQYSREYVNRALRCPNCCRAFQAAELPAPPPVVPGTDMYYCSWGFFPLGFPGASNLFASSAPDLNTEWKPLFSTFPDSAKEKPFQPSNHQQNHHSNAQNNANKGNVMEPQSAGPATRSKKMAVKKVGRPRKYPLGSGNRGKVNESVEITAPAPVPVPAVAPEAWANSGAMPTSTGGVDININQEAKIGSESEVHVDDYNINFHIDVNATDEILDNLQNLPFLRDEELHLRMP</sequence>
<dbReference type="GO" id="GO:0005783">
    <property type="term" value="C:endoplasmic reticulum"/>
    <property type="evidence" value="ECO:0007669"/>
    <property type="project" value="UniProtKB-ARBA"/>
</dbReference>
<dbReference type="InterPro" id="IPR018253">
    <property type="entry name" value="DnaJ_domain_CS"/>
</dbReference>
<organism evidence="3 4">
    <name type="scientific">Canna indica</name>
    <name type="common">Indian-shot</name>
    <dbReference type="NCBI Taxonomy" id="4628"/>
    <lineage>
        <taxon>Eukaryota</taxon>
        <taxon>Viridiplantae</taxon>
        <taxon>Streptophyta</taxon>
        <taxon>Embryophyta</taxon>
        <taxon>Tracheophyta</taxon>
        <taxon>Spermatophyta</taxon>
        <taxon>Magnoliopsida</taxon>
        <taxon>Liliopsida</taxon>
        <taxon>Zingiberales</taxon>
        <taxon>Cannaceae</taxon>
        <taxon>Canna</taxon>
    </lineage>
</organism>
<keyword evidence="4" id="KW-1185">Reference proteome</keyword>